<dbReference type="Gene3D" id="3.90.700.10">
    <property type="entry name" value="Succinate dehydrogenase/fumarate reductase flavoprotein, catalytic domain"/>
    <property type="match status" value="1"/>
</dbReference>
<dbReference type="EC" id="1.4.3.16" evidence="4 11"/>
<reference evidence="15 16" key="1">
    <citation type="submission" date="2024-09" db="EMBL/GenBank/DDBJ databases">
        <authorList>
            <person name="Sun Q."/>
            <person name="Mori K."/>
        </authorList>
    </citation>
    <scope>NUCLEOTIDE SEQUENCE [LARGE SCALE GENOMIC DNA]</scope>
    <source>
        <strain evidence="15 16">NCAIM B.02301</strain>
    </source>
</reference>
<dbReference type="PIRSF" id="PIRSF000171">
    <property type="entry name" value="SDHA_APRA_LASPO"/>
    <property type="match status" value="1"/>
</dbReference>
<comment type="cofactor">
    <cofactor evidence="1 12">
        <name>FAD</name>
        <dbReference type="ChEBI" id="CHEBI:57692"/>
    </cofactor>
</comment>
<proteinExistence type="inferred from homology"/>
<dbReference type="InterPro" id="IPR005288">
    <property type="entry name" value="NadB"/>
</dbReference>
<evidence type="ECO:0000256" key="8">
    <source>
        <dbReference type="ARBA" id="ARBA00022827"/>
    </source>
</evidence>
<evidence type="ECO:0000256" key="9">
    <source>
        <dbReference type="ARBA" id="ARBA00023002"/>
    </source>
</evidence>
<feature type="domain" description="FAD-dependent oxidoreductase 2 FAD-binding" evidence="13">
    <location>
        <begin position="7"/>
        <end position="367"/>
    </location>
</feature>
<evidence type="ECO:0000256" key="5">
    <source>
        <dbReference type="ARBA" id="ARBA00021901"/>
    </source>
</evidence>
<comment type="function">
    <text evidence="12">Catalyzes the oxidation of L-aspartate to iminoaspartate.</text>
</comment>
<sequence length="525" mass="57950">MADKTVDVIVIGSGIAGLMTAHLLADHLNVMIITKSNAETSNSSWAQGGMAAAIGPQDHWQKHLMDTIKAGQDHHNYNHVEILVKRAPEMVKKLIELGVPFDRKSDGSLLLGMEGAHQERRIVHVNGDKTGEAFTKALLNAVKDRITILDHTHVYELILNNGRVIGVKTNKEMIYATTVVLATGGLGQLYKHTSNVKEATGDGFALAYRAGAVLRDMEFIQFHPTLLADRGSDAFELISEAVRGEGAKLIDEKGNRLMEKHPAKELAPRDVVSREIHRALRSGRKIYLDCRDINHFSKRFPGLAGRCRALRINPKDVLLPVAPGAHFISGGVQTDTVGRTSVDGLFAVGEVACTGVHGANRLASNSLLEGMVFAEQMVTHILSHSQTTYAPNLLLVRMNENEDPSGDLPSKEEIQIQMTHLVGIERNNEGLQQMKKWLKPFVEKASSIYNSDNSDLVERKNMIVIASLITEAALFRTESRGGHYRTDNPERDDNKWMGRYLLISKKDGLTTVTKRKQTKIVSTSL</sequence>
<keyword evidence="6 12" id="KW-0285">Flavoprotein</keyword>
<evidence type="ECO:0000256" key="3">
    <source>
        <dbReference type="ARBA" id="ARBA00008562"/>
    </source>
</evidence>
<comment type="subcellular location">
    <subcellularLocation>
        <location evidence="12">Cytoplasm</location>
    </subcellularLocation>
</comment>
<dbReference type="PANTHER" id="PTHR42716">
    <property type="entry name" value="L-ASPARTATE OXIDASE"/>
    <property type="match status" value="1"/>
</dbReference>
<comment type="similarity">
    <text evidence="3 12">Belongs to the FAD-dependent oxidoreductase 2 family. NadB subfamily.</text>
</comment>
<comment type="pathway">
    <text evidence="2 12">Cofactor biosynthesis; NAD(+) biosynthesis; iminoaspartate from L-aspartate (oxidase route): step 1/1.</text>
</comment>
<dbReference type="Gene3D" id="3.50.50.60">
    <property type="entry name" value="FAD/NAD(P)-binding domain"/>
    <property type="match status" value="1"/>
</dbReference>
<evidence type="ECO:0000256" key="4">
    <source>
        <dbReference type="ARBA" id="ARBA00012173"/>
    </source>
</evidence>
<organism evidence="15 16">
    <name type="scientific">Halalkalibacter alkalisediminis</name>
    <dbReference type="NCBI Taxonomy" id="935616"/>
    <lineage>
        <taxon>Bacteria</taxon>
        <taxon>Bacillati</taxon>
        <taxon>Bacillota</taxon>
        <taxon>Bacilli</taxon>
        <taxon>Bacillales</taxon>
        <taxon>Bacillaceae</taxon>
        <taxon>Halalkalibacter</taxon>
    </lineage>
</organism>
<dbReference type="InterPro" id="IPR003953">
    <property type="entry name" value="FAD-dep_OxRdtase_2_FAD-bd"/>
</dbReference>
<evidence type="ECO:0000256" key="1">
    <source>
        <dbReference type="ARBA" id="ARBA00001974"/>
    </source>
</evidence>
<accession>A0ABV6NM42</accession>
<evidence type="ECO:0000256" key="10">
    <source>
        <dbReference type="ARBA" id="ARBA00048305"/>
    </source>
</evidence>
<dbReference type="RefSeq" id="WP_273843873.1">
    <property type="nucleotide sequence ID" value="NZ_JAQQWT010000007.1"/>
</dbReference>
<dbReference type="GO" id="GO:0008734">
    <property type="term" value="F:L-aspartate oxidase activity"/>
    <property type="evidence" value="ECO:0007669"/>
    <property type="project" value="UniProtKB-EC"/>
</dbReference>
<evidence type="ECO:0000313" key="16">
    <source>
        <dbReference type="Proteomes" id="UP001589833"/>
    </source>
</evidence>
<keyword evidence="9 12" id="KW-0560">Oxidoreductase</keyword>
<keyword evidence="8 12" id="KW-0274">FAD</keyword>
<keyword evidence="7 12" id="KW-0662">Pyridine nucleotide biosynthesis</keyword>
<evidence type="ECO:0000259" key="14">
    <source>
        <dbReference type="Pfam" id="PF02910"/>
    </source>
</evidence>
<dbReference type="PRINTS" id="PR00368">
    <property type="entry name" value="FADPNR"/>
</dbReference>
<dbReference type="InterPro" id="IPR015939">
    <property type="entry name" value="Fum_Rdtase/Succ_DH_flav-like_C"/>
</dbReference>
<dbReference type="InterPro" id="IPR037099">
    <property type="entry name" value="Fum_R/Succ_DH_flav-like_C_sf"/>
</dbReference>
<dbReference type="SUPFAM" id="SSF46977">
    <property type="entry name" value="Succinate dehydrogenase/fumarate reductase flavoprotein C-terminal domain"/>
    <property type="match status" value="1"/>
</dbReference>
<name>A0ABV6NM42_9BACI</name>
<evidence type="ECO:0000256" key="7">
    <source>
        <dbReference type="ARBA" id="ARBA00022642"/>
    </source>
</evidence>
<evidence type="ECO:0000256" key="12">
    <source>
        <dbReference type="RuleBase" id="RU362049"/>
    </source>
</evidence>
<evidence type="ECO:0000256" key="11">
    <source>
        <dbReference type="NCBIfam" id="TIGR00551"/>
    </source>
</evidence>
<dbReference type="Pfam" id="PF00890">
    <property type="entry name" value="FAD_binding_2"/>
    <property type="match status" value="1"/>
</dbReference>
<dbReference type="PANTHER" id="PTHR42716:SF2">
    <property type="entry name" value="L-ASPARTATE OXIDASE, CHLOROPLASTIC"/>
    <property type="match status" value="1"/>
</dbReference>
<evidence type="ECO:0000256" key="2">
    <source>
        <dbReference type="ARBA" id="ARBA00004950"/>
    </source>
</evidence>
<dbReference type="Proteomes" id="UP001589833">
    <property type="component" value="Unassembled WGS sequence"/>
</dbReference>
<dbReference type="Pfam" id="PF02910">
    <property type="entry name" value="Succ_DH_flav_C"/>
    <property type="match status" value="1"/>
</dbReference>
<dbReference type="InterPro" id="IPR027477">
    <property type="entry name" value="Succ_DH/fumarate_Rdtase_cat_sf"/>
</dbReference>
<evidence type="ECO:0000256" key="6">
    <source>
        <dbReference type="ARBA" id="ARBA00022630"/>
    </source>
</evidence>
<dbReference type="SUPFAM" id="SSF51905">
    <property type="entry name" value="FAD/NAD(P)-binding domain"/>
    <property type="match status" value="1"/>
</dbReference>
<gene>
    <name evidence="15" type="primary">nadB</name>
    <name evidence="15" type="ORF">ACFFH4_23340</name>
</gene>
<keyword evidence="16" id="KW-1185">Reference proteome</keyword>
<dbReference type="InterPro" id="IPR036188">
    <property type="entry name" value="FAD/NAD-bd_sf"/>
</dbReference>
<dbReference type="Gene3D" id="1.20.58.100">
    <property type="entry name" value="Fumarate reductase/succinate dehydrogenase flavoprotein-like, C-terminal domain"/>
    <property type="match status" value="1"/>
</dbReference>
<evidence type="ECO:0000259" key="13">
    <source>
        <dbReference type="Pfam" id="PF00890"/>
    </source>
</evidence>
<protein>
    <recommendedName>
        <fullName evidence="5 11">L-aspartate oxidase</fullName>
        <ecNumber evidence="4 11">1.4.3.16</ecNumber>
    </recommendedName>
</protein>
<comment type="catalytic activity">
    <reaction evidence="10">
        <text>L-aspartate + O2 = iminosuccinate + H2O2</text>
        <dbReference type="Rhea" id="RHEA:25876"/>
        <dbReference type="ChEBI" id="CHEBI:15379"/>
        <dbReference type="ChEBI" id="CHEBI:16240"/>
        <dbReference type="ChEBI" id="CHEBI:29991"/>
        <dbReference type="ChEBI" id="CHEBI:77875"/>
        <dbReference type="EC" id="1.4.3.16"/>
    </reaction>
    <physiologicalReaction direction="left-to-right" evidence="10">
        <dbReference type="Rhea" id="RHEA:25877"/>
    </physiologicalReaction>
</comment>
<dbReference type="EMBL" id="JBHLTR010000082">
    <property type="protein sequence ID" value="MFC0561821.1"/>
    <property type="molecule type" value="Genomic_DNA"/>
</dbReference>
<comment type="caution">
    <text evidence="15">The sequence shown here is derived from an EMBL/GenBank/DDBJ whole genome shotgun (WGS) entry which is preliminary data.</text>
</comment>
<dbReference type="NCBIfam" id="TIGR00551">
    <property type="entry name" value="nadB"/>
    <property type="match status" value="1"/>
</dbReference>
<feature type="domain" description="Fumarate reductase/succinate dehydrogenase flavoprotein-like C-terminal" evidence="14">
    <location>
        <begin position="412"/>
        <end position="514"/>
    </location>
</feature>
<evidence type="ECO:0000313" key="15">
    <source>
        <dbReference type="EMBL" id="MFC0561821.1"/>
    </source>
</evidence>
<dbReference type="SUPFAM" id="SSF56425">
    <property type="entry name" value="Succinate dehydrogenase/fumarate reductase flavoprotein, catalytic domain"/>
    <property type="match status" value="1"/>
</dbReference>